<reference evidence="2 3" key="1">
    <citation type="submission" date="2016-10" db="EMBL/GenBank/DDBJ databases">
        <authorList>
            <person name="de Groot N.N."/>
        </authorList>
    </citation>
    <scope>NUCLEOTIDE SEQUENCE [LARGE SCALE GENOMIC DNA]</scope>
    <source>
        <strain evidence="2 3">ASO4-2</strain>
    </source>
</reference>
<dbReference type="AlphaFoldDB" id="A0A1G6A1D0"/>
<evidence type="ECO:0008006" key="4">
    <source>
        <dbReference type="Google" id="ProtNLM"/>
    </source>
</evidence>
<dbReference type="Proteomes" id="UP000198771">
    <property type="component" value="Unassembled WGS sequence"/>
</dbReference>
<dbReference type="RefSeq" id="WP_092116079.1">
    <property type="nucleotide sequence ID" value="NZ_FMXO01000001.1"/>
</dbReference>
<name>A0A1G6A1D0_9BACT</name>
<feature type="chain" id="PRO_5011637407" description="Short C-terminal domain-containing protein" evidence="1">
    <location>
        <begin position="26"/>
        <end position="82"/>
    </location>
</feature>
<evidence type="ECO:0000256" key="1">
    <source>
        <dbReference type="SAM" id="SignalP"/>
    </source>
</evidence>
<keyword evidence="1" id="KW-0732">Signal</keyword>
<keyword evidence="3" id="KW-1185">Reference proteome</keyword>
<proteinExistence type="predicted"/>
<organism evidence="2 3">
    <name type="scientific">Desulfonatronum thiosulfatophilum</name>
    <dbReference type="NCBI Taxonomy" id="617002"/>
    <lineage>
        <taxon>Bacteria</taxon>
        <taxon>Pseudomonadati</taxon>
        <taxon>Thermodesulfobacteriota</taxon>
        <taxon>Desulfovibrionia</taxon>
        <taxon>Desulfovibrionales</taxon>
        <taxon>Desulfonatronaceae</taxon>
        <taxon>Desulfonatronum</taxon>
    </lineage>
</organism>
<gene>
    <name evidence="2" type="ORF">SAMN05660653_00073</name>
</gene>
<evidence type="ECO:0000313" key="2">
    <source>
        <dbReference type="EMBL" id="SDB02288.1"/>
    </source>
</evidence>
<protein>
    <recommendedName>
        <fullName evidence="4">Short C-terminal domain-containing protein</fullName>
    </recommendedName>
</protein>
<evidence type="ECO:0000313" key="3">
    <source>
        <dbReference type="Proteomes" id="UP000198771"/>
    </source>
</evidence>
<accession>A0A1G6A1D0</accession>
<dbReference type="EMBL" id="FMXO01000001">
    <property type="protein sequence ID" value="SDB02288.1"/>
    <property type="molecule type" value="Genomic_DNA"/>
</dbReference>
<feature type="signal peptide" evidence="1">
    <location>
        <begin position="1"/>
        <end position="25"/>
    </location>
</feature>
<dbReference type="OrthoDB" id="5472275at2"/>
<sequence length="82" mass="8853">MRKSIVLVILLASLSLMQIGCGRFAGGAATGGAVGVLGTGAAYEYQTKRQMDQLEEDLAAGRITKEEYDIRRDQISRGSIIY</sequence>